<keyword evidence="7" id="KW-1185">Reference proteome</keyword>
<dbReference type="EMBL" id="OZ026884">
    <property type="protein sequence ID" value="CAL1240078.1"/>
    <property type="molecule type" value="Genomic_DNA"/>
</dbReference>
<dbReference type="NCBIfam" id="TIGR00997">
    <property type="entry name" value="ispZ"/>
    <property type="match status" value="1"/>
</dbReference>
<evidence type="ECO:0000313" key="7">
    <source>
        <dbReference type="Proteomes" id="UP001497493"/>
    </source>
</evidence>
<evidence type="ECO:0000256" key="4">
    <source>
        <dbReference type="ARBA" id="ARBA00023136"/>
    </source>
</evidence>
<dbReference type="PANTHER" id="PTHR36917">
    <property type="entry name" value="INTRACELLULAR SEPTATION PROTEIN A-RELATED"/>
    <property type="match status" value="1"/>
</dbReference>
<organism evidence="6 7">
    <name type="scientific">Candidatus Methylocalor cossyra</name>
    <dbReference type="NCBI Taxonomy" id="3108543"/>
    <lineage>
        <taxon>Bacteria</taxon>
        <taxon>Pseudomonadati</taxon>
        <taxon>Pseudomonadota</taxon>
        <taxon>Gammaproteobacteria</taxon>
        <taxon>Methylococcales</taxon>
        <taxon>Methylococcaceae</taxon>
        <taxon>Candidatus Methylocalor</taxon>
    </lineage>
</organism>
<protein>
    <recommendedName>
        <fullName evidence="5">Inner membrane-spanning protein YciB</fullName>
    </recommendedName>
</protein>
<keyword evidence="2 5" id="KW-0812">Transmembrane</keyword>
<accession>A0ABM9NHJ7</accession>
<feature type="transmembrane region" description="Helical" evidence="5">
    <location>
        <begin position="63"/>
        <end position="82"/>
    </location>
</feature>
<dbReference type="RefSeq" id="WP_348759591.1">
    <property type="nucleotide sequence ID" value="NZ_OZ026884.1"/>
</dbReference>
<keyword evidence="5" id="KW-0997">Cell inner membrane</keyword>
<comment type="function">
    <text evidence="5">Plays a role in cell envelope biogenesis, maintenance of cell envelope integrity and membrane homeostasis.</text>
</comment>
<sequence>MKLLFDFFPIVLFFVTYKFGSAWVPEEHAWLKDNPIYLATLVAIAATVVQVGHAWIRQRKVENMHWWSLALIVGFGGATLYLKDPIFIKWKPTVLDWLLAALFLGSQALGGKPLIERMLGGQLELPAHLWRRLNMAWSTFFVTMGGLNLYVAYRFEETTWVNFKLFGVLGLTVLFVILQSLYLSRYLPEPKPEK</sequence>
<evidence type="ECO:0000313" key="6">
    <source>
        <dbReference type="EMBL" id="CAL1240078.1"/>
    </source>
</evidence>
<feature type="transmembrane region" description="Helical" evidence="5">
    <location>
        <begin position="165"/>
        <end position="184"/>
    </location>
</feature>
<evidence type="ECO:0000256" key="1">
    <source>
        <dbReference type="ARBA" id="ARBA00022475"/>
    </source>
</evidence>
<comment type="similarity">
    <text evidence="5">Belongs to the YciB family.</text>
</comment>
<feature type="transmembrane region" description="Helical" evidence="5">
    <location>
        <begin position="7"/>
        <end position="24"/>
    </location>
</feature>
<proteinExistence type="inferred from homology"/>
<keyword evidence="4 5" id="KW-0472">Membrane</keyword>
<dbReference type="InterPro" id="IPR006008">
    <property type="entry name" value="YciB"/>
</dbReference>
<reference evidence="6 7" key="1">
    <citation type="submission" date="2024-04" db="EMBL/GenBank/DDBJ databases">
        <authorList>
            <person name="Cremers G."/>
        </authorList>
    </citation>
    <scope>NUCLEOTIDE SEQUENCE [LARGE SCALE GENOMIC DNA]</scope>
    <source>
        <strain evidence="6">MeCH1-AG</strain>
    </source>
</reference>
<evidence type="ECO:0000256" key="5">
    <source>
        <dbReference type="HAMAP-Rule" id="MF_00189"/>
    </source>
</evidence>
<dbReference type="HAMAP" id="MF_00189">
    <property type="entry name" value="YciB"/>
    <property type="match status" value="1"/>
</dbReference>
<comment type="subcellular location">
    <subcellularLocation>
        <location evidence="5">Cell inner membrane</location>
        <topology evidence="5">Multi-pass membrane protein</topology>
    </subcellularLocation>
</comment>
<evidence type="ECO:0000256" key="3">
    <source>
        <dbReference type="ARBA" id="ARBA00022989"/>
    </source>
</evidence>
<dbReference type="NCBIfam" id="NF001325">
    <property type="entry name" value="PRK00259.1-3"/>
    <property type="match status" value="1"/>
</dbReference>
<gene>
    <name evidence="5 6" type="primary">yciB</name>
    <name evidence="6" type="ORF">MECH1_V1_1302</name>
</gene>
<keyword evidence="3 5" id="KW-1133">Transmembrane helix</keyword>
<dbReference type="PANTHER" id="PTHR36917:SF1">
    <property type="entry name" value="INNER MEMBRANE-SPANNING PROTEIN YCIB"/>
    <property type="match status" value="1"/>
</dbReference>
<feature type="transmembrane region" description="Helical" evidence="5">
    <location>
        <begin position="135"/>
        <end position="153"/>
    </location>
</feature>
<dbReference type="Proteomes" id="UP001497493">
    <property type="component" value="Chromosome"/>
</dbReference>
<dbReference type="Pfam" id="PF04279">
    <property type="entry name" value="IspA"/>
    <property type="match status" value="1"/>
</dbReference>
<evidence type="ECO:0000256" key="2">
    <source>
        <dbReference type="ARBA" id="ARBA00022692"/>
    </source>
</evidence>
<name>A0ABM9NHJ7_9GAMM</name>
<feature type="transmembrane region" description="Helical" evidence="5">
    <location>
        <begin position="36"/>
        <end position="56"/>
    </location>
</feature>
<keyword evidence="1 5" id="KW-1003">Cell membrane</keyword>